<gene>
    <name evidence="1" type="ORF">SCARR_04389</name>
</gene>
<keyword evidence="2" id="KW-1185">Reference proteome</keyword>
<organism evidence="1 2">
    <name type="scientific">Pontiella sulfatireligans</name>
    <dbReference type="NCBI Taxonomy" id="2750658"/>
    <lineage>
        <taxon>Bacteria</taxon>
        <taxon>Pseudomonadati</taxon>
        <taxon>Kiritimatiellota</taxon>
        <taxon>Kiritimatiellia</taxon>
        <taxon>Kiritimatiellales</taxon>
        <taxon>Pontiellaceae</taxon>
        <taxon>Pontiella</taxon>
    </lineage>
</organism>
<dbReference type="Pfam" id="PF09720">
    <property type="entry name" value="Unstab_antitox"/>
    <property type="match status" value="1"/>
</dbReference>
<proteinExistence type="predicted"/>
<dbReference type="InterPro" id="IPR013406">
    <property type="entry name" value="CHP02574_addiction_mod"/>
</dbReference>
<protein>
    <recommendedName>
        <fullName evidence="3">Addiction module component</fullName>
    </recommendedName>
</protein>
<evidence type="ECO:0000313" key="1">
    <source>
        <dbReference type="EMBL" id="VGO22307.1"/>
    </source>
</evidence>
<evidence type="ECO:0000313" key="2">
    <source>
        <dbReference type="Proteomes" id="UP000346198"/>
    </source>
</evidence>
<dbReference type="Proteomes" id="UP000346198">
    <property type="component" value="Unassembled WGS sequence"/>
</dbReference>
<reference evidence="1 2" key="1">
    <citation type="submission" date="2019-04" db="EMBL/GenBank/DDBJ databases">
        <authorList>
            <person name="Van Vliet M D."/>
        </authorList>
    </citation>
    <scope>NUCLEOTIDE SEQUENCE [LARGE SCALE GENOMIC DNA]</scope>
    <source>
        <strain evidence="1 2">F21</strain>
    </source>
</reference>
<accession>A0A6C2USW0</accession>
<sequence>MGMSITEIKAMSRPELLLAMEMLWDELCHQGQEPESPAWHKDVLEARQAKIAEGHTEYLTIDEVKKRLRP</sequence>
<evidence type="ECO:0008006" key="3">
    <source>
        <dbReference type="Google" id="ProtNLM"/>
    </source>
</evidence>
<dbReference type="EMBL" id="CAAHFH010000002">
    <property type="protein sequence ID" value="VGO22307.1"/>
    <property type="molecule type" value="Genomic_DNA"/>
</dbReference>
<name>A0A6C2USW0_9BACT</name>
<dbReference type="AlphaFoldDB" id="A0A6C2USW0"/>